<dbReference type="OrthoDB" id="9812221at2"/>
<gene>
    <name evidence="10" type="ORF">ALO_17691</name>
</gene>
<reference evidence="10 11" key="1">
    <citation type="journal article" date="2011" name="EMBO J.">
        <title>Structural diversity of bacterial flagellar motors.</title>
        <authorList>
            <person name="Chen S."/>
            <person name="Beeby M."/>
            <person name="Murphy G.E."/>
            <person name="Leadbetter J.R."/>
            <person name="Hendrixson D.R."/>
            <person name="Briegel A."/>
            <person name="Li Z."/>
            <person name="Shi J."/>
            <person name="Tocheva E.I."/>
            <person name="Muller A."/>
            <person name="Dobro M.J."/>
            <person name="Jensen G.J."/>
        </authorList>
    </citation>
    <scope>NUCLEOTIDE SEQUENCE [LARGE SCALE GENOMIC DNA]</scope>
    <source>
        <strain evidence="10 11">DSM 6540</strain>
    </source>
</reference>
<keyword evidence="2" id="KW-0813">Transport</keyword>
<feature type="transmembrane region" description="Helical" evidence="7">
    <location>
        <begin position="264"/>
        <end position="286"/>
    </location>
</feature>
<comment type="caution">
    <text evidence="10">The sequence shown here is derived from an EMBL/GenBank/DDBJ whole genome shotgun (WGS) entry which is preliminary data.</text>
</comment>
<evidence type="ECO:0000313" key="11">
    <source>
        <dbReference type="Proteomes" id="UP000003240"/>
    </source>
</evidence>
<dbReference type="PANTHER" id="PTHR43124">
    <property type="entry name" value="PURINE EFFLUX PUMP PBUE"/>
    <property type="match status" value="1"/>
</dbReference>
<feature type="transmembrane region" description="Helical" evidence="7">
    <location>
        <begin position="292"/>
        <end position="317"/>
    </location>
</feature>
<keyword evidence="3" id="KW-1003">Cell membrane</keyword>
<dbReference type="InterPro" id="IPR011701">
    <property type="entry name" value="MFS"/>
</dbReference>
<evidence type="ECO:0000256" key="8">
    <source>
        <dbReference type="SAM" id="SignalP"/>
    </source>
</evidence>
<feature type="chain" id="PRO_5003359546" description="Major facilitator superfamily (MFS) profile domain-containing protein" evidence="8">
    <location>
        <begin position="29"/>
        <end position="391"/>
    </location>
</feature>
<keyword evidence="5 7" id="KW-1133">Transmembrane helix</keyword>
<dbReference type="Pfam" id="PF07690">
    <property type="entry name" value="MFS_1"/>
    <property type="match status" value="1"/>
</dbReference>
<evidence type="ECO:0000259" key="9">
    <source>
        <dbReference type="PROSITE" id="PS50850"/>
    </source>
</evidence>
<feature type="domain" description="Major facilitator superfamily (MFS) profile" evidence="9">
    <location>
        <begin position="5"/>
        <end position="384"/>
    </location>
</feature>
<dbReference type="PANTHER" id="PTHR43124:SF3">
    <property type="entry name" value="CHLORAMPHENICOL EFFLUX PUMP RV0191"/>
    <property type="match status" value="1"/>
</dbReference>
<feature type="transmembrane region" description="Helical" evidence="7">
    <location>
        <begin position="324"/>
        <end position="345"/>
    </location>
</feature>
<feature type="transmembrane region" description="Helical" evidence="7">
    <location>
        <begin position="38"/>
        <end position="60"/>
    </location>
</feature>
<comment type="subcellular location">
    <subcellularLocation>
        <location evidence="1">Cell membrane</location>
        <topology evidence="1">Multi-pass membrane protein</topology>
    </subcellularLocation>
</comment>
<dbReference type="STRING" id="1009370.ALO_17691"/>
<dbReference type="RefSeq" id="WP_004098332.1">
    <property type="nucleotide sequence ID" value="NZ_AFGF01000205.1"/>
</dbReference>
<feature type="transmembrane region" description="Helical" evidence="7">
    <location>
        <begin position="136"/>
        <end position="155"/>
    </location>
</feature>
<evidence type="ECO:0000256" key="4">
    <source>
        <dbReference type="ARBA" id="ARBA00022692"/>
    </source>
</evidence>
<dbReference type="SUPFAM" id="SSF103473">
    <property type="entry name" value="MFS general substrate transporter"/>
    <property type="match status" value="1"/>
</dbReference>
<keyword evidence="11" id="KW-1185">Reference proteome</keyword>
<evidence type="ECO:0000256" key="7">
    <source>
        <dbReference type="SAM" id="Phobius"/>
    </source>
</evidence>
<dbReference type="EMBL" id="AFGF01000205">
    <property type="protein sequence ID" value="EGO62521.1"/>
    <property type="molecule type" value="Genomic_DNA"/>
</dbReference>
<proteinExistence type="predicted"/>
<dbReference type="GO" id="GO:0022857">
    <property type="term" value="F:transmembrane transporter activity"/>
    <property type="evidence" value="ECO:0007669"/>
    <property type="project" value="InterPro"/>
</dbReference>
<evidence type="ECO:0000256" key="2">
    <source>
        <dbReference type="ARBA" id="ARBA00022448"/>
    </source>
</evidence>
<name>F7NN55_9FIRM</name>
<dbReference type="PROSITE" id="PS50850">
    <property type="entry name" value="MFS"/>
    <property type="match status" value="1"/>
</dbReference>
<feature type="transmembrane region" description="Helical" evidence="7">
    <location>
        <begin position="357"/>
        <end position="377"/>
    </location>
</feature>
<evidence type="ECO:0000256" key="5">
    <source>
        <dbReference type="ARBA" id="ARBA00022989"/>
    </source>
</evidence>
<dbReference type="InterPro" id="IPR050189">
    <property type="entry name" value="MFS_Efflux_Transporters"/>
</dbReference>
<dbReference type="Gene3D" id="1.20.1250.20">
    <property type="entry name" value="MFS general substrate transporter like domains"/>
    <property type="match status" value="1"/>
</dbReference>
<dbReference type="AlphaFoldDB" id="F7NN55"/>
<feature type="signal peptide" evidence="8">
    <location>
        <begin position="1"/>
        <end position="28"/>
    </location>
</feature>
<evidence type="ECO:0000256" key="3">
    <source>
        <dbReference type="ARBA" id="ARBA00022475"/>
    </source>
</evidence>
<dbReference type="eggNOG" id="COG2814">
    <property type="taxonomic scope" value="Bacteria"/>
</dbReference>
<protein>
    <recommendedName>
        <fullName evidence="9">Major facilitator superfamily (MFS) profile domain-containing protein</fullName>
    </recommendedName>
</protein>
<keyword evidence="4 7" id="KW-0812">Transmembrane</keyword>
<accession>F7NN55</accession>
<keyword evidence="6 7" id="KW-0472">Membrane</keyword>
<dbReference type="InterPro" id="IPR020846">
    <property type="entry name" value="MFS_dom"/>
</dbReference>
<evidence type="ECO:0000256" key="6">
    <source>
        <dbReference type="ARBA" id="ARBA00023136"/>
    </source>
</evidence>
<dbReference type="Proteomes" id="UP000003240">
    <property type="component" value="Unassembled WGS sequence"/>
</dbReference>
<sequence>MSRGLLKAAVLSISLLLLAATAVSPALANIGAVFTEASPRTIMLLVALPSMTMVLASLLFGKLSEWATRRELTNAAMVLFLIGGVTPYFMDDLTLILGMRAILGLSLGMIFPLSLVLIADFFSANERVAVMGLQSVFVNAGGIIFPLAGGILCVADWHNTFLAYLFGAVIFAFVYFYLPEPPKAAAAGESGQAARKVPLPGRVYFVEGIVFFYNLLIFAFFTNVAIQVVGEDMGNAASAGYALTLFTGGGVLAGLVFGRIMQIAGNFTIAAGWLVTAAGLAIISGVHDFNLLLLGCFIGGFGFSTTCPALFVTLSLITPPARVALSLPLASAAGGIGQFAAPFVFEAVNALFGQHAGRFPLLVSAAVLAAGGLLLALQTLARPPQAANINN</sequence>
<feature type="transmembrane region" description="Helical" evidence="7">
    <location>
        <begin position="72"/>
        <end position="90"/>
    </location>
</feature>
<dbReference type="InterPro" id="IPR036259">
    <property type="entry name" value="MFS_trans_sf"/>
</dbReference>
<feature type="transmembrane region" description="Helical" evidence="7">
    <location>
        <begin position="238"/>
        <end position="257"/>
    </location>
</feature>
<feature type="transmembrane region" description="Helical" evidence="7">
    <location>
        <begin position="161"/>
        <end position="178"/>
    </location>
</feature>
<organism evidence="10 11">
    <name type="scientific">Acetonema longum DSM 6540</name>
    <dbReference type="NCBI Taxonomy" id="1009370"/>
    <lineage>
        <taxon>Bacteria</taxon>
        <taxon>Bacillati</taxon>
        <taxon>Bacillota</taxon>
        <taxon>Negativicutes</taxon>
        <taxon>Acetonemataceae</taxon>
        <taxon>Acetonema</taxon>
    </lineage>
</organism>
<feature type="transmembrane region" description="Helical" evidence="7">
    <location>
        <begin position="102"/>
        <end position="124"/>
    </location>
</feature>
<dbReference type="GO" id="GO:0005886">
    <property type="term" value="C:plasma membrane"/>
    <property type="evidence" value="ECO:0007669"/>
    <property type="project" value="UniProtKB-SubCell"/>
</dbReference>
<evidence type="ECO:0000313" key="10">
    <source>
        <dbReference type="EMBL" id="EGO62521.1"/>
    </source>
</evidence>
<evidence type="ECO:0000256" key="1">
    <source>
        <dbReference type="ARBA" id="ARBA00004651"/>
    </source>
</evidence>
<keyword evidence="8" id="KW-0732">Signal</keyword>
<feature type="transmembrane region" description="Helical" evidence="7">
    <location>
        <begin position="204"/>
        <end position="226"/>
    </location>
</feature>